<accession>A0A3N4HDY9</accession>
<dbReference type="EMBL" id="ML120132">
    <property type="protein sequence ID" value="RPA70681.1"/>
    <property type="molecule type" value="Genomic_DNA"/>
</dbReference>
<name>A0A3N4HDY9_ASCIM</name>
<protein>
    <submittedName>
        <fullName evidence="2">Uncharacterized protein</fullName>
    </submittedName>
</protein>
<dbReference type="AlphaFoldDB" id="A0A3N4HDY9"/>
<keyword evidence="3" id="KW-1185">Reference proteome</keyword>
<organism evidence="2 3">
    <name type="scientific">Ascobolus immersus RN42</name>
    <dbReference type="NCBI Taxonomy" id="1160509"/>
    <lineage>
        <taxon>Eukaryota</taxon>
        <taxon>Fungi</taxon>
        <taxon>Dikarya</taxon>
        <taxon>Ascomycota</taxon>
        <taxon>Pezizomycotina</taxon>
        <taxon>Pezizomycetes</taxon>
        <taxon>Pezizales</taxon>
        <taxon>Ascobolaceae</taxon>
        <taxon>Ascobolus</taxon>
    </lineage>
</organism>
<evidence type="ECO:0000313" key="3">
    <source>
        <dbReference type="Proteomes" id="UP000275078"/>
    </source>
</evidence>
<gene>
    <name evidence="2" type="ORF">BJ508DRAFT_316311</name>
</gene>
<reference evidence="2 3" key="1">
    <citation type="journal article" date="2018" name="Nat. Ecol. Evol.">
        <title>Pezizomycetes genomes reveal the molecular basis of ectomycorrhizal truffle lifestyle.</title>
        <authorList>
            <person name="Murat C."/>
            <person name="Payen T."/>
            <person name="Noel B."/>
            <person name="Kuo A."/>
            <person name="Morin E."/>
            <person name="Chen J."/>
            <person name="Kohler A."/>
            <person name="Krizsan K."/>
            <person name="Balestrini R."/>
            <person name="Da Silva C."/>
            <person name="Montanini B."/>
            <person name="Hainaut M."/>
            <person name="Levati E."/>
            <person name="Barry K.W."/>
            <person name="Belfiori B."/>
            <person name="Cichocki N."/>
            <person name="Clum A."/>
            <person name="Dockter R.B."/>
            <person name="Fauchery L."/>
            <person name="Guy J."/>
            <person name="Iotti M."/>
            <person name="Le Tacon F."/>
            <person name="Lindquist E.A."/>
            <person name="Lipzen A."/>
            <person name="Malagnac F."/>
            <person name="Mello A."/>
            <person name="Molinier V."/>
            <person name="Miyauchi S."/>
            <person name="Poulain J."/>
            <person name="Riccioni C."/>
            <person name="Rubini A."/>
            <person name="Sitrit Y."/>
            <person name="Splivallo R."/>
            <person name="Traeger S."/>
            <person name="Wang M."/>
            <person name="Zifcakova L."/>
            <person name="Wipf D."/>
            <person name="Zambonelli A."/>
            <person name="Paolocci F."/>
            <person name="Nowrousian M."/>
            <person name="Ottonello S."/>
            <person name="Baldrian P."/>
            <person name="Spatafora J.W."/>
            <person name="Henrissat B."/>
            <person name="Nagy L.G."/>
            <person name="Aury J.M."/>
            <person name="Wincker P."/>
            <person name="Grigoriev I.V."/>
            <person name="Bonfante P."/>
            <person name="Martin F.M."/>
        </authorList>
    </citation>
    <scope>NUCLEOTIDE SEQUENCE [LARGE SCALE GENOMIC DNA]</scope>
    <source>
        <strain evidence="2 3">RN42</strain>
    </source>
</reference>
<feature type="region of interest" description="Disordered" evidence="1">
    <location>
        <begin position="54"/>
        <end position="80"/>
    </location>
</feature>
<sequence>MPYMISYMENAECWNVPTDAVGFENACILGGNSPVSSFHPCILSDFFTTDKTNESDNFVGRQHPMSHRQPRQSTKSKTSDGLIRIASQMRHNDRKEQLSRGHRGRHITMAKARRQNAGRAGELSPNTKAHLFANGLPKDQDEADDIAHLAVPKELRPPPILLQTSLLVAVQTSGFGAFAMFHTEDRSLLDCPRDMRPFDGGEVSGMIEITRDQFTSVKRLIVSTIGASDPLGWVYGPDDGILWRWATRPDVMIKAVIRWGDVRYSSDDFGNETKFWKGRVSWSVVKKTVG</sequence>
<evidence type="ECO:0000313" key="2">
    <source>
        <dbReference type="EMBL" id="RPA70681.1"/>
    </source>
</evidence>
<proteinExistence type="predicted"/>
<dbReference type="Proteomes" id="UP000275078">
    <property type="component" value="Unassembled WGS sequence"/>
</dbReference>
<evidence type="ECO:0000256" key="1">
    <source>
        <dbReference type="SAM" id="MobiDB-lite"/>
    </source>
</evidence>